<keyword evidence="3 5" id="KW-1133">Transmembrane helix</keyword>
<evidence type="ECO:0000256" key="1">
    <source>
        <dbReference type="ARBA" id="ARBA00004141"/>
    </source>
</evidence>
<feature type="transmembrane region" description="Helical" evidence="5">
    <location>
        <begin position="324"/>
        <end position="347"/>
    </location>
</feature>
<keyword evidence="7" id="KW-1185">Reference proteome</keyword>
<evidence type="ECO:0000313" key="6">
    <source>
        <dbReference type="EMBL" id="MDT8898587.1"/>
    </source>
</evidence>
<feature type="transmembrane region" description="Helical" evidence="5">
    <location>
        <begin position="144"/>
        <end position="165"/>
    </location>
</feature>
<reference evidence="6 7" key="1">
    <citation type="submission" date="2023-07" db="EMBL/GenBank/DDBJ databases">
        <title>Novel species of Thermanaerothrix with wide hydrolytic capabilities.</title>
        <authorList>
            <person name="Zayulina K.S."/>
            <person name="Podosokorskaya O.A."/>
            <person name="Elcheninov A.G."/>
        </authorList>
    </citation>
    <scope>NUCLEOTIDE SEQUENCE [LARGE SCALE GENOMIC DNA]</scope>
    <source>
        <strain evidence="6 7">4228-RoL</strain>
    </source>
</reference>
<evidence type="ECO:0000256" key="2">
    <source>
        <dbReference type="ARBA" id="ARBA00022692"/>
    </source>
</evidence>
<proteinExistence type="predicted"/>
<comment type="caution">
    <text evidence="6">The sequence shown here is derived from an EMBL/GenBank/DDBJ whole genome shotgun (WGS) entry which is preliminary data.</text>
</comment>
<feature type="transmembrane region" description="Helical" evidence="5">
    <location>
        <begin position="212"/>
        <end position="235"/>
    </location>
</feature>
<organism evidence="6 7">
    <name type="scientific">Thermanaerothrix solaris</name>
    <dbReference type="NCBI Taxonomy" id="3058434"/>
    <lineage>
        <taxon>Bacteria</taxon>
        <taxon>Bacillati</taxon>
        <taxon>Chloroflexota</taxon>
        <taxon>Anaerolineae</taxon>
        <taxon>Anaerolineales</taxon>
        <taxon>Anaerolineaceae</taxon>
        <taxon>Thermanaerothrix</taxon>
    </lineage>
</organism>
<dbReference type="Pfam" id="PF01943">
    <property type="entry name" value="Polysacc_synt"/>
    <property type="match status" value="1"/>
</dbReference>
<feature type="transmembrane region" description="Helical" evidence="5">
    <location>
        <begin position="171"/>
        <end position="192"/>
    </location>
</feature>
<keyword evidence="2 5" id="KW-0812">Transmembrane</keyword>
<feature type="transmembrane region" description="Helical" evidence="5">
    <location>
        <begin position="383"/>
        <end position="402"/>
    </location>
</feature>
<dbReference type="InterPro" id="IPR052556">
    <property type="entry name" value="PolySynth_Transporter"/>
</dbReference>
<feature type="transmembrane region" description="Helical" evidence="5">
    <location>
        <begin position="111"/>
        <end position="132"/>
    </location>
</feature>
<feature type="transmembrane region" description="Helical" evidence="5">
    <location>
        <begin position="89"/>
        <end position="105"/>
    </location>
</feature>
<dbReference type="InterPro" id="IPR002797">
    <property type="entry name" value="Polysacc_synth"/>
</dbReference>
<feature type="transmembrane region" description="Helical" evidence="5">
    <location>
        <begin position="247"/>
        <end position="270"/>
    </location>
</feature>
<dbReference type="EMBL" id="JAUHMF010000002">
    <property type="protein sequence ID" value="MDT8898587.1"/>
    <property type="molecule type" value="Genomic_DNA"/>
</dbReference>
<feature type="transmembrane region" description="Helical" evidence="5">
    <location>
        <begin position="359"/>
        <end position="377"/>
    </location>
</feature>
<feature type="transmembrane region" description="Helical" evidence="5">
    <location>
        <begin position="12"/>
        <end position="32"/>
    </location>
</feature>
<dbReference type="Proteomes" id="UP001254165">
    <property type="component" value="Unassembled WGS sequence"/>
</dbReference>
<name>A0ABU3NP48_9CHLR</name>
<gene>
    <name evidence="6" type="ORF">QYE77_09925</name>
</gene>
<evidence type="ECO:0000313" key="7">
    <source>
        <dbReference type="Proteomes" id="UP001254165"/>
    </source>
</evidence>
<accession>A0ABU3NP48</accession>
<evidence type="ECO:0000256" key="5">
    <source>
        <dbReference type="SAM" id="Phobius"/>
    </source>
</evidence>
<evidence type="ECO:0000256" key="3">
    <source>
        <dbReference type="ARBA" id="ARBA00022989"/>
    </source>
</evidence>
<dbReference type="PANTHER" id="PTHR43424">
    <property type="entry name" value="LOCUS PUTATIVE PROTEIN 1-RELATED"/>
    <property type="match status" value="1"/>
</dbReference>
<keyword evidence="4 5" id="KW-0472">Membrane</keyword>
<sequence>MIKRIISKGWGLTEYTFSATISQGIMMLYALILARHLGPQGYGYYASGYSLIGLWTFILGFGMDTWYLQRGSVERHPEHIAGKILKNKFLIFLIWAPFVLGIYLFRKSSIAPLFLFICALDIWWDNSFFTIIYGLNIQKRYSKITILLIFSRLGRLIGALILVWQNIYSPLVFALCRLLFTGISLSVALAIFKPFQRWRLARQVPIHLKELIPFVLSEVFVQIYVVADVSLLSILTSPLEVGLYSPASSVLSALFIIPNTIHLALIPIFSRKISVQRHFFDRTVFISMGGLGMLGLLLTFGVGLGSKWLISPILGGAFEETSNLLLLLSPILFLKSLQYGLAAIIVASGWQKHRLIPQALAATANLGLNLLLIPIYGAKGAALTYNFSELLLLTGYALLVILKTRTSV</sequence>
<dbReference type="PANTHER" id="PTHR43424:SF1">
    <property type="entry name" value="LOCUS PUTATIVE PROTEIN 1-RELATED"/>
    <property type="match status" value="1"/>
</dbReference>
<comment type="subcellular location">
    <subcellularLocation>
        <location evidence="1">Membrane</location>
        <topology evidence="1">Multi-pass membrane protein</topology>
    </subcellularLocation>
</comment>
<evidence type="ECO:0000256" key="4">
    <source>
        <dbReference type="ARBA" id="ARBA00023136"/>
    </source>
</evidence>
<protein>
    <submittedName>
        <fullName evidence="6">Oligosaccharide flippase family protein</fullName>
    </submittedName>
</protein>
<feature type="transmembrane region" description="Helical" evidence="5">
    <location>
        <begin position="44"/>
        <end position="68"/>
    </location>
</feature>
<dbReference type="RefSeq" id="WP_315625250.1">
    <property type="nucleotide sequence ID" value="NZ_JAUHMF010000002.1"/>
</dbReference>
<feature type="transmembrane region" description="Helical" evidence="5">
    <location>
        <begin position="282"/>
        <end position="304"/>
    </location>
</feature>